<name>A0A2X2UUR9_CAPOC</name>
<keyword evidence="2" id="KW-1003">Cell membrane</keyword>
<dbReference type="EMBL" id="UAVS01000001">
    <property type="protein sequence ID" value="SQA93229.1"/>
    <property type="molecule type" value="Genomic_DNA"/>
</dbReference>
<evidence type="ECO:0000256" key="4">
    <source>
        <dbReference type="ARBA" id="ARBA00022989"/>
    </source>
</evidence>
<feature type="domain" description="Cardiolipin synthase N-terminal" evidence="7">
    <location>
        <begin position="16"/>
        <end position="55"/>
    </location>
</feature>
<feature type="transmembrane region" description="Helical" evidence="6">
    <location>
        <begin position="7"/>
        <end position="26"/>
    </location>
</feature>
<organism evidence="8 9">
    <name type="scientific">Capnocytophaga ochracea</name>
    <dbReference type="NCBI Taxonomy" id="1018"/>
    <lineage>
        <taxon>Bacteria</taxon>
        <taxon>Pseudomonadati</taxon>
        <taxon>Bacteroidota</taxon>
        <taxon>Flavobacteriia</taxon>
        <taxon>Flavobacteriales</taxon>
        <taxon>Flavobacteriaceae</taxon>
        <taxon>Capnocytophaga</taxon>
    </lineage>
</organism>
<feature type="transmembrane region" description="Helical" evidence="6">
    <location>
        <begin position="38"/>
        <end position="55"/>
    </location>
</feature>
<evidence type="ECO:0000256" key="6">
    <source>
        <dbReference type="SAM" id="Phobius"/>
    </source>
</evidence>
<dbReference type="Pfam" id="PF13396">
    <property type="entry name" value="PLDc_N"/>
    <property type="match status" value="1"/>
</dbReference>
<dbReference type="AlphaFoldDB" id="A0A2X2UUR9"/>
<dbReference type="RefSeq" id="WP_083477085.1">
    <property type="nucleotide sequence ID" value="NZ_UAVS01000001.1"/>
</dbReference>
<dbReference type="GO" id="GO:0005886">
    <property type="term" value="C:plasma membrane"/>
    <property type="evidence" value="ECO:0007669"/>
    <property type="project" value="UniProtKB-SubCell"/>
</dbReference>
<evidence type="ECO:0000256" key="1">
    <source>
        <dbReference type="ARBA" id="ARBA00004651"/>
    </source>
</evidence>
<dbReference type="InterPro" id="IPR027379">
    <property type="entry name" value="CLS_N"/>
</dbReference>
<sequence length="72" mass="8961">MEPFLTTTFLILLFLLILWGLFDIFYRHYKKDPSVEMYWIFIILLFPFLGALLYFHRKHSQRRKNCLFSQRI</sequence>
<comment type="subcellular location">
    <subcellularLocation>
        <location evidence="1">Cell membrane</location>
        <topology evidence="1">Multi-pass membrane protein</topology>
    </subcellularLocation>
</comment>
<accession>A0A2X2UUR9</accession>
<evidence type="ECO:0000256" key="5">
    <source>
        <dbReference type="ARBA" id="ARBA00023136"/>
    </source>
</evidence>
<evidence type="ECO:0000313" key="8">
    <source>
        <dbReference type="EMBL" id="SQA93229.1"/>
    </source>
</evidence>
<proteinExistence type="predicted"/>
<evidence type="ECO:0000259" key="7">
    <source>
        <dbReference type="Pfam" id="PF13396"/>
    </source>
</evidence>
<protein>
    <submittedName>
        <fullName evidence="8">Uncharacterized protein conserved in bacteria containing a divergent form of TPR repeats</fullName>
    </submittedName>
</protein>
<dbReference type="Proteomes" id="UP000250169">
    <property type="component" value="Unassembled WGS sequence"/>
</dbReference>
<reference evidence="8 9" key="1">
    <citation type="submission" date="2018-06" db="EMBL/GenBank/DDBJ databases">
        <authorList>
            <consortium name="Pathogen Informatics"/>
            <person name="Doyle S."/>
        </authorList>
    </citation>
    <scope>NUCLEOTIDE SEQUENCE [LARGE SCALE GENOMIC DNA]</scope>
    <source>
        <strain evidence="8 9">NCTC11545</strain>
    </source>
</reference>
<keyword evidence="3 6" id="KW-0812">Transmembrane</keyword>
<keyword evidence="4 6" id="KW-1133">Transmembrane helix</keyword>
<evidence type="ECO:0000313" key="9">
    <source>
        <dbReference type="Proteomes" id="UP000250169"/>
    </source>
</evidence>
<evidence type="ECO:0000256" key="3">
    <source>
        <dbReference type="ARBA" id="ARBA00022692"/>
    </source>
</evidence>
<evidence type="ECO:0000256" key="2">
    <source>
        <dbReference type="ARBA" id="ARBA00022475"/>
    </source>
</evidence>
<keyword evidence="5 6" id="KW-0472">Membrane</keyword>
<gene>
    <name evidence="8" type="ORF">NCTC11545_00595</name>
</gene>